<comment type="caution">
    <text evidence="1">The sequence shown here is derived from an EMBL/GenBank/DDBJ whole genome shotgun (WGS) entry which is preliminary data.</text>
</comment>
<evidence type="ECO:0000313" key="1">
    <source>
        <dbReference type="EMBL" id="GLA55964.1"/>
    </source>
</evidence>
<dbReference type="AlphaFoldDB" id="A0A9W6ACU8"/>
<name>A0A9W6ACU8_ASPNG</name>
<accession>A0A9W6ACU8</accession>
<sequence length="181" mass="20076">MVARWAIFSDEQRRLGNTPRGLSGPVAASGFRSCRPSEEGEIDTAADIKASDRVSNPNVVGVQTVQEEQRAILLVGSCSWHPAMSPGLHDAACKKIMSYIGFVGRRHCEALNNSVHQDIELSGVVSEPVRFPGLQQRRPCNLMVGGAIYQSIDFWRLKIQAGEQVRLSRRSLFHRLWHALA</sequence>
<reference evidence="1" key="1">
    <citation type="submission" date="2022-07" db="EMBL/GenBank/DDBJ databases">
        <title>Taxonomy of Aspergillus series Nigri: significant species reduction supported by multi-species coalescent approaches.</title>
        <authorList>
            <person name="Bian C."/>
            <person name="Kusuya Y."/>
            <person name="Sklenar F."/>
            <person name="D'hooge E."/>
            <person name="Yaguchi T."/>
            <person name="Takahashi H."/>
            <person name="Hubka V."/>
        </authorList>
    </citation>
    <scope>NUCLEOTIDE SEQUENCE</scope>
    <source>
        <strain evidence="1">IFM 63604</strain>
    </source>
</reference>
<dbReference type="Proteomes" id="UP001144191">
    <property type="component" value="Unassembled WGS sequence"/>
</dbReference>
<dbReference type="EMBL" id="BRPB01000187">
    <property type="protein sequence ID" value="GLA55964.1"/>
    <property type="molecule type" value="Genomic_DNA"/>
</dbReference>
<proteinExistence type="predicted"/>
<gene>
    <name evidence="1" type="ORF">AnigIFM63604_003312</name>
</gene>
<evidence type="ECO:0000313" key="2">
    <source>
        <dbReference type="Proteomes" id="UP001144191"/>
    </source>
</evidence>
<organism evidence="1 2">
    <name type="scientific">Aspergillus niger</name>
    <dbReference type="NCBI Taxonomy" id="5061"/>
    <lineage>
        <taxon>Eukaryota</taxon>
        <taxon>Fungi</taxon>
        <taxon>Dikarya</taxon>
        <taxon>Ascomycota</taxon>
        <taxon>Pezizomycotina</taxon>
        <taxon>Eurotiomycetes</taxon>
        <taxon>Eurotiomycetidae</taxon>
        <taxon>Eurotiales</taxon>
        <taxon>Aspergillaceae</taxon>
        <taxon>Aspergillus</taxon>
        <taxon>Aspergillus subgen. Circumdati</taxon>
    </lineage>
</organism>
<protein>
    <submittedName>
        <fullName evidence="1">Uncharacterized protein</fullName>
    </submittedName>
</protein>